<dbReference type="PROSITE" id="PS51186">
    <property type="entry name" value="GNAT"/>
    <property type="match status" value="1"/>
</dbReference>
<keyword evidence="8" id="KW-1185">Reference proteome</keyword>
<dbReference type="InterPro" id="IPR051016">
    <property type="entry name" value="Diverse_Substrate_AcTransf"/>
</dbReference>
<protein>
    <submittedName>
        <fullName evidence="6">Acetyltransferase (GNAT) family protein</fullName>
    </submittedName>
    <submittedName>
        <fullName evidence="5">Acetyltransferase family protein</fullName>
    </submittedName>
</protein>
<dbReference type="EMBL" id="LJSX01000007">
    <property type="protein sequence ID" value="KPQ11504.1"/>
    <property type="molecule type" value="Genomic_DNA"/>
</dbReference>
<dbReference type="Proteomes" id="UP000182800">
    <property type="component" value="Unassembled WGS sequence"/>
</dbReference>
<dbReference type="Proteomes" id="UP000050497">
    <property type="component" value="Unassembled WGS sequence"/>
</dbReference>
<dbReference type="EMBL" id="FMBM01000002">
    <property type="protein sequence ID" value="SCC82411.1"/>
    <property type="molecule type" value="Genomic_DNA"/>
</dbReference>
<sequence>MSAASTGVTIRRARPGESGIVAGFIRELAEYERLAHELRAGEAEIDAALFCDNPRVFCDLAFLDDEPVGFALYFYNFSTFLGRHGIWLEDLYVREGLRGRGIGKALLASLARRCVAEGLGRLEWWVLDWNAPAIATYRALGAQPMEEWTVQRLTGEALTRLADKGGEISGREPG</sequence>
<reference evidence="5 7" key="1">
    <citation type="submission" date="2015-09" db="EMBL/GenBank/DDBJ databases">
        <title>Identification and resolution of microdiversity through metagenomic sequencing of parallel consortia.</title>
        <authorList>
            <person name="Nelson W.C."/>
            <person name="Romine M.F."/>
            <person name="Lindemann S.R."/>
        </authorList>
    </citation>
    <scope>NUCLEOTIDE SEQUENCE [LARGE SCALE GENOMIC DNA]</scope>
    <source>
        <strain evidence="5">HL-109</strain>
    </source>
</reference>
<keyword evidence="2 5" id="KW-0808">Transferase</keyword>
<reference evidence="6 8" key="2">
    <citation type="submission" date="2016-08" db="EMBL/GenBank/DDBJ databases">
        <authorList>
            <person name="Varghese N."/>
            <person name="Submissions Spin"/>
        </authorList>
    </citation>
    <scope>NUCLEOTIDE SEQUENCE [LARGE SCALE GENOMIC DNA]</scope>
    <source>
        <strain evidence="6 8">HL-109</strain>
    </source>
</reference>
<evidence type="ECO:0000313" key="8">
    <source>
        <dbReference type="Proteomes" id="UP000182800"/>
    </source>
</evidence>
<name>A0A0P7X8K2_9HYPH</name>
<evidence type="ECO:0000259" key="4">
    <source>
        <dbReference type="PROSITE" id="PS51186"/>
    </source>
</evidence>
<comment type="caution">
    <text evidence="5">The sequence shown here is derived from an EMBL/GenBank/DDBJ whole genome shotgun (WGS) entry which is preliminary data.</text>
</comment>
<keyword evidence="3" id="KW-0012">Acyltransferase</keyword>
<dbReference type="CDD" id="cd04301">
    <property type="entry name" value="NAT_SF"/>
    <property type="match status" value="1"/>
</dbReference>
<evidence type="ECO:0000256" key="3">
    <source>
        <dbReference type="ARBA" id="ARBA00023315"/>
    </source>
</evidence>
<dbReference type="PATRIC" id="fig|1653334.4.peg.2323"/>
<dbReference type="GO" id="GO:0008080">
    <property type="term" value="F:N-acetyltransferase activity"/>
    <property type="evidence" value="ECO:0007669"/>
    <property type="project" value="TreeGrafter"/>
</dbReference>
<proteinExistence type="inferred from homology"/>
<gene>
    <name evidence="6" type="ORF">GA0071312_3403</name>
    <name evidence="5" type="ORF">HLUCCO17_06245</name>
</gene>
<dbReference type="STRING" id="1653334.GA0071312_3403"/>
<dbReference type="InterPro" id="IPR000182">
    <property type="entry name" value="GNAT_dom"/>
</dbReference>
<feature type="domain" description="N-acetyltransferase" evidence="4">
    <location>
        <begin position="8"/>
        <end position="163"/>
    </location>
</feature>
<dbReference type="PANTHER" id="PTHR10545">
    <property type="entry name" value="DIAMINE N-ACETYLTRANSFERASE"/>
    <property type="match status" value="1"/>
</dbReference>
<comment type="similarity">
    <text evidence="1">Belongs to the acetyltransferase family.</text>
</comment>
<organism evidence="5 7">
    <name type="scientific">Saliniramus fredricksonii</name>
    <dbReference type="NCBI Taxonomy" id="1653334"/>
    <lineage>
        <taxon>Bacteria</taxon>
        <taxon>Pseudomonadati</taxon>
        <taxon>Pseudomonadota</taxon>
        <taxon>Alphaproteobacteria</taxon>
        <taxon>Hyphomicrobiales</taxon>
        <taxon>Salinarimonadaceae</taxon>
        <taxon>Saliniramus</taxon>
    </lineage>
</organism>
<dbReference type="AlphaFoldDB" id="A0A0P7X8K2"/>
<evidence type="ECO:0000256" key="2">
    <source>
        <dbReference type="ARBA" id="ARBA00022679"/>
    </source>
</evidence>
<evidence type="ECO:0000313" key="6">
    <source>
        <dbReference type="EMBL" id="SCC82411.1"/>
    </source>
</evidence>
<evidence type="ECO:0000313" key="5">
    <source>
        <dbReference type="EMBL" id="KPQ11504.1"/>
    </source>
</evidence>
<evidence type="ECO:0000313" key="7">
    <source>
        <dbReference type="Proteomes" id="UP000050497"/>
    </source>
</evidence>
<dbReference type="FunFam" id="3.40.630.30:FF:000064">
    <property type="entry name" value="GNAT family acetyltransferase"/>
    <property type="match status" value="1"/>
</dbReference>
<dbReference type="SUPFAM" id="SSF55729">
    <property type="entry name" value="Acyl-CoA N-acyltransferases (Nat)"/>
    <property type="match status" value="1"/>
</dbReference>
<accession>A0A0P7X8K2</accession>
<dbReference type="OrthoDB" id="9805924at2"/>
<dbReference type="RefSeq" id="WP_074445907.1">
    <property type="nucleotide sequence ID" value="NZ_FMBM01000002.1"/>
</dbReference>
<dbReference type="PANTHER" id="PTHR10545:SF29">
    <property type="entry name" value="GH14572P-RELATED"/>
    <property type="match status" value="1"/>
</dbReference>
<dbReference type="InterPro" id="IPR016181">
    <property type="entry name" value="Acyl_CoA_acyltransferase"/>
</dbReference>
<dbReference type="Gene3D" id="3.40.630.30">
    <property type="match status" value="1"/>
</dbReference>
<dbReference type="Pfam" id="PF00583">
    <property type="entry name" value="Acetyltransf_1"/>
    <property type="match status" value="1"/>
</dbReference>
<evidence type="ECO:0000256" key="1">
    <source>
        <dbReference type="ARBA" id="ARBA00008694"/>
    </source>
</evidence>